<keyword evidence="3" id="KW-0406">Ion transport</keyword>
<comment type="caution">
    <text evidence="10">The sequence shown here is derived from an EMBL/GenBank/DDBJ whole genome shotgun (WGS) entry which is preliminary data.</text>
</comment>
<keyword evidence="2" id="KW-0813">Transport</keyword>
<keyword evidence="5 7" id="KW-0472">Membrane</keyword>
<keyword evidence="6" id="KW-0998">Cell outer membrane</keyword>
<dbReference type="PANTHER" id="PTHR40980:SF4">
    <property type="entry name" value="TONB-DEPENDENT RECEPTOR-LIKE BETA-BARREL DOMAIN-CONTAINING PROTEIN"/>
    <property type="match status" value="1"/>
</dbReference>
<dbReference type="Gene3D" id="3.55.50.30">
    <property type="match status" value="1"/>
</dbReference>
<evidence type="ECO:0000313" key="10">
    <source>
        <dbReference type="EMBL" id="RIV77016.1"/>
    </source>
</evidence>
<feature type="signal peptide" evidence="8">
    <location>
        <begin position="1"/>
        <end position="25"/>
    </location>
</feature>
<dbReference type="NCBIfam" id="TIGR01782">
    <property type="entry name" value="TonB-Xanth-Caul"/>
    <property type="match status" value="1"/>
</dbReference>
<feature type="chain" id="PRO_5019137799" evidence="8">
    <location>
        <begin position="26"/>
        <end position="1164"/>
    </location>
</feature>
<evidence type="ECO:0000259" key="9">
    <source>
        <dbReference type="SMART" id="SM00965"/>
    </source>
</evidence>
<dbReference type="Pfam" id="PF00593">
    <property type="entry name" value="TonB_dep_Rec_b-barrel"/>
    <property type="match status" value="1"/>
</dbReference>
<reference evidence="10 11" key="1">
    <citation type="submission" date="2018-08" db="EMBL/GenBank/DDBJ databases">
        <title>Altererythrobacter sp.Ery1 and Ery12, the genome sequencing of novel strains in genus Alterythrobacter.</title>
        <authorList>
            <person name="Cheng H."/>
            <person name="Wu Y.-H."/>
            <person name="Fang C."/>
            <person name="Xu X.-W."/>
        </authorList>
    </citation>
    <scope>NUCLEOTIDE SEQUENCE [LARGE SCALE GENOMIC DNA]</scope>
    <source>
        <strain evidence="10 11">Ery1</strain>
    </source>
</reference>
<dbReference type="Gene3D" id="2.40.170.20">
    <property type="entry name" value="TonB-dependent receptor, beta-barrel domain"/>
    <property type="match status" value="1"/>
</dbReference>
<evidence type="ECO:0000256" key="4">
    <source>
        <dbReference type="ARBA" id="ARBA00023004"/>
    </source>
</evidence>
<dbReference type="SUPFAM" id="SSF49464">
    <property type="entry name" value="Carboxypeptidase regulatory domain-like"/>
    <property type="match status" value="1"/>
</dbReference>
<dbReference type="InterPro" id="IPR008969">
    <property type="entry name" value="CarboxyPept-like_regulatory"/>
</dbReference>
<dbReference type="Pfam" id="PF13620">
    <property type="entry name" value="CarboxypepD_reg"/>
    <property type="match status" value="1"/>
</dbReference>
<dbReference type="InterPro" id="IPR010104">
    <property type="entry name" value="TonB_rcpt_bac"/>
</dbReference>
<proteinExistence type="inferred from homology"/>
<dbReference type="AlphaFoldDB" id="A0A418NFU2"/>
<feature type="domain" description="Secretin/TonB short N-terminal" evidence="9">
    <location>
        <begin position="59"/>
        <end position="110"/>
    </location>
</feature>
<evidence type="ECO:0000256" key="8">
    <source>
        <dbReference type="SAM" id="SignalP"/>
    </source>
</evidence>
<comment type="subcellular location">
    <subcellularLocation>
        <location evidence="1 7">Cell outer membrane</location>
    </subcellularLocation>
</comment>
<evidence type="ECO:0000256" key="7">
    <source>
        <dbReference type="RuleBase" id="RU003357"/>
    </source>
</evidence>
<dbReference type="SMART" id="SM00965">
    <property type="entry name" value="STN"/>
    <property type="match status" value="1"/>
</dbReference>
<keyword evidence="7" id="KW-0798">TonB box</keyword>
<keyword evidence="3" id="KW-0410">Iron transport</keyword>
<keyword evidence="10" id="KW-0675">Receptor</keyword>
<dbReference type="InterPro" id="IPR012910">
    <property type="entry name" value="Plug_dom"/>
</dbReference>
<evidence type="ECO:0000256" key="3">
    <source>
        <dbReference type="ARBA" id="ARBA00022496"/>
    </source>
</evidence>
<dbReference type="GO" id="GO:0009279">
    <property type="term" value="C:cell outer membrane"/>
    <property type="evidence" value="ECO:0007669"/>
    <property type="project" value="UniProtKB-SubCell"/>
</dbReference>
<evidence type="ECO:0000313" key="11">
    <source>
        <dbReference type="Proteomes" id="UP000285092"/>
    </source>
</evidence>
<evidence type="ECO:0000256" key="5">
    <source>
        <dbReference type="ARBA" id="ARBA00023136"/>
    </source>
</evidence>
<protein>
    <submittedName>
        <fullName evidence="10">TonB-dependent receptor</fullName>
    </submittedName>
</protein>
<dbReference type="Gene3D" id="2.170.130.10">
    <property type="entry name" value="TonB-dependent receptor, plug domain"/>
    <property type="match status" value="1"/>
</dbReference>
<dbReference type="SUPFAM" id="SSF56935">
    <property type="entry name" value="Porins"/>
    <property type="match status" value="1"/>
</dbReference>
<keyword evidence="4" id="KW-0408">Iron</keyword>
<keyword evidence="8" id="KW-0732">Signal</keyword>
<sequence length="1164" mass="124436">MGSKMIALGGAASCLALAIANPVQAKPATGQVAQDKYRFDLPAQPLADSLLAVAQHSGANIVFDKAEIGERRAPALKGEFNAEAALRRLVASTGLAIRTTPSGAFIVGGASGPASTRPVSAAQGEQGQLDGQVVKADSGRNVAGALVKILETGAETRSDELGEFRFPSVRPGEYTLEVSFLGYRPVRQLVTVDPGGTSLAIVTISATAQADSQIVVYGSRSARAIALNLQRTAENNSDVLAADDLGNFTGTTISEALRRAPGVAFQRNAVTGDGTNVIVRGLEPDMNAVKLNGLNLPVGSGLGRSADLSNLLADSVGRITIHKSLLPSQDSSGTGGLIEIETLSPLDRPHRYVNLLVEGGMTPKDFGDDFLASGTVAGTFGASENFGLSASVQYRNHGNRTIGYDVGGNGGNLNFGRTLPLDASGNPVTEADAVDPLLIFPFVEGEDQAYPNGLRTNFYHVQTENIAATLSAEWQIASHTNLKVDFQHSESTSDFFSLSDTFSTGAEYGVLPSGIPNAELALDLAPGNAAISRSQTYSYDPDVKQVTDTYSFTGKTTLGAFEIKYLAGYARGTETHPSTFDLQLRMPESDASADLFLPEAVDPDTGRILTGFGTRSGNGIPLPLLSDAGWALVNDPSAFVIENASGLIDTSSGSNDRYTANGSVRWNAGTGFLNYVELGASYELAEFRDDHVRTQIGGGLPVSALGLDFTPSNLTRIGIDVPGFSTIGEREVRDFVADLESLAAGSSGLTLTPIEPHPDQGEQNTKEANFAAYIQTRIDIGKLEIIGGVRYNRTKLEATNLSFPVYTGPILPENGGGVGVDLIFQNAFTQLVTETAVAEDFLPRVLFNYRATDNLIFRGGYFLSVARPSIGQLSAETRVSFINFPIPGPEGVKPILQINSGNPNLKPATTHNFDISAELYSGVGIFKLGAFYKRIDNLLQTNITNGPATLAAVTLPDHPYFNGPPYFDPDNPSSVFITGGSPVNSDEVAELWGIEAHAERRFDFLPGLWGGFGVYLNYTFTDSSRTDRYNWAYDPDPDHVYEFDDLPFSQQPKHSGTAALTYNKYDIDATLTYGYQSRALLDFRPRGLGVYTESVETLDLRAEYYLRPDFGNIRIFFEASDLLNDTSDPDLETTFGGQDGAPKFYTRATYLGGRSFKVGLSATF</sequence>
<dbReference type="InterPro" id="IPR011662">
    <property type="entry name" value="Secretin/TonB_short_N"/>
</dbReference>
<dbReference type="OrthoDB" id="5476657at2"/>
<dbReference type="Proteomes" id="UP000285092">
    <property type="component" value="Unassembled WGS sequence"/>
</dbReference>
<dbReference type="EMBL" id="QXFK01000018">
    <property type="protein sequence ID" value="RIV77016.1"/>
    <property type="molecule type" value="Genomic_DNA"/>
</dbReference>
<dbReference type="InterPro" id="IPR037066">
    <property type="entry name" value="Plug_dom_sf"/>
</dbReference>
<dbReference type="PANTHER" id="PTHR40980">
    <property type="entry name" value="PLUG DOMAIN-CONTAINING PROTEIN"/>
    <property type="match status" value="1"/>
</dbReference>
<comment type="similarity">
    <text evidence="7">Belongs to the TonB-dependent receptor family.</text>
</comment>
<dbReference type="InterPro" id="IPR036942">
    <property type="entry name" value="Beta-barrel_TonB_sf"/>
</dbReference>
<name>A0A418NFU2_9SPHN</name>
<evidence type="ECO:0000256" key="2">
    <source>
        <dbReference type="ARBA" id="ARBA00022448"/>
    </source>
</evidence>
<dbReference type="Gene3D" id="2.60.40.1120">
    <property type="entry name" value="Carboxypeptidase-like, regulatory domain"/>
    <property type="match status" value="1"/>
</dbReference>
<dbReference type="GO" id="GO:0006826">
    <property type="term" value="P:iron ion transport"/>
    <property type="evidence" value="ECO:0007669"/>
    <property type="project" value="UniProtKB-KW"/>
</dbReference>
<keyword evidence="11" id="KW-1185">Reference proteome</keyword>
<gene>
    <name evidence="10" type="ORF">D2V04_12940</name>
</gene>
<dbReference type="Pfam" id="PF07715">
    <property type="entry name" value="Plug"/>
    <property type="match status" value="1"/>
</dbReference>
<organism evidence="10 11">
    <name type="scientific">Pelagerythrobacter aerophilus</name>
    <dbReference type="NCBI Taxonomy" id="2306995"/>
    <lineage>
        <taxon>Bacteria</taxon>
        <taxon>Pseudomonadati</taxon>
        <taxon>Pseudomonadota</taxon>
        <taxon>Alphaproteobacteria</taxon>
        <taxon>Sphingomonadales</taxon>
        <taxon>Erythrobacteraceae</taxon>
        <taxon>Pelagerythrobacter</taxon>
    </lineage>
</organism>
<dbReference type="InterPro" id="IPR000531">
    <property type="entry name" value="Beta-barrel_TonB"/>
</dbReference>
<evidence type="ECO:0000256" key="6">
    <source>
        <dbReference type="ARBA" id="ARBA00023237"/>
    </source>
</evidence>
<evidence type="ECO:0000256" key="1">
    <source>
        <dbReference type="ARBA" id="ARBA00004442"/>
    </source>
</evidence>
<accession>A0A418NFU2</accession>